<comment type="caution">
    <text evidence="3">The sequence shown here is derived from an EMBL/GenBank/DDBJ whole genome shotgun (WGS) entry which is preliminary data.</text>
</comment>
<evidence type="ECO:0000313" key="2">
    <source>
        <dbReference type="EMBL" id="RVW60489.1"/>
    </source>
</evidence>
<feature type="compositionally biased region" description="Polar residues" evidence="1">
    <location>
        <begin position="94"/>
        <end position="106"/>
    </location>
</feature>
<dbReference type="EMBL" id="QGNW01000858">
    <property type="protein sequence ID" value="RVW60489.1"/>
    <property type="molecule type" value="Genomic_DNA"/>
</dbReference>
<dbReference type="Proteomes" id="UP000288805">
    <property type="component" value="Unassembled WGS sequence"/>
</dbReference>
<dbReference type="SUPFAM" id="SSF74788">
    <property type="entry name" value="Cullin repeat-like"/>
    <property type="match status" value="1"/>
</dbReference>
<sequence>MRLNRTTPRKIMKHFQILCLNFGADPWNEDEDWFFDDEDSDTEEKKESLLTKRQGKGADFVRAVQEIVDSYEELKKQDQVDDFNSANDVAVTNSENLVDSSSNSGLKDQPEAPTVAVNSRLKTSYSAEDRSEPKLLEKVQNELLSVFANQLLEKEHSGCHVLLRDDKADNLSRKTKIGRKWPHNTHIGFFRAFEDAVWEEISRHFEGIIGCCSHKDQSAFSEREDLLFEMIRRESLESVRGAVLKGSVQGDLRAKRRLFELTDGTIWTAAHPSMHL</sequence>
<dbReference type="PANTHER" id="PTHR12550">
    <property type="entry name" value="HEPATOMA-DERIVED GROWTH FACTOR-RELATED"/>
    <property type="match status" value="1"/>
</dbReference>
<evidence type="ECO:0000256" key="1">
    <source>
        <dbReference type="SAM" id="MobiDB-lite"/>
    </source>
</evidence>
<organism evidence="3 4">
    <name type="scientific">Vitis vinifera</name>
    <name type="common">Grape</name>
    <dbReference type="NCBI Taxonomy" id="29760"/>
    <lineage>
        <taxon>Eukaryota</taxon>
        <taxon>Viridiplantae</taxon>
        <taxon>Streptophyta</taxon>
        <taxon>Embryophyta</taxon>
        <taxon>Tracheophyta</taxon>
        <taxon>Spermatophyta</taxon>
        <taxon>Magnoliopsida</taxon>
        <taxon>eudicotyledons</taxon>
        <taxon>Gunneridae</taxon>
        <taxon>Pentapetalae</taxon>
        <taxon>rosids</taxon>
        <taxon>Vitales</taxon>
        <taxon>Vitaceae</taxon>
        <taxon>Viteae</taxon>
        <taxon>Vitis</taxon>
    </lineage>
</organism>
<evidence type="ECO:0000313" key="3">
    <source>
        <dbReference type="EMBL" id="RVX07046.1"/>
    </source>
</evidence>
<evidence type="ECO:0000313" key="4">
    <source>
        <dbReference type="Proteomes" id="UP000288805"/>
    </source>
</evidence>
<dbReference type="InterPro" id="IPR016159">
    <property type="entry name" value="Cullin_repeat-like_dom_sf"/>
</dbReference>
<gene>
    <name evidence="3" type="primary">CUL1_7</name>
    <name evidence="2" type="synonym">CUL1_5</name>
    <name evidence="3" type="ORF">CK203_030600</name>
    <name evidence="2" type="ORF">CK203_116793</name>
</gene>
<proteinExistence type="predicted"/>
<dbReference type="AlphaFoldDB" id="A0A438JDL7"/>
<protein>
    <submittedName>
        <fullName evidence="3">Cullin-1</fullName>
    </submittedName>
</protein>
<dbReference type="EMBL" id="QGNW01000048">
    <property type="protein sequence ID" value="RVX07046.1"/>
    <property type="molecule type" value="Genomic_DNA"/>
</dbReference>
<name>A0A438JDL7_VITVI</name>
<reference evidence="3 4" key="1">
    <citation type="journal article" date="2018" name="PLoS Genet.">
        <title>Population sequencing reveals clonal diversity and ancestral inbreeding in the grapevine cultivar Chardonnay.</title>
        <authorList>
            <person name="Roach M.J."/>
            <person name="Johnson D.L."/>
            <person name="Bohlmann J."/>
            <person name="van Vuuren H.J."/>
            <person name="Jones S.J."/>
            <person name="Pretorius I.S."/>
            <person name="Schmidt S.A."/>
            <person name="Borneman A.R."/>
        </authorList>
    </citation>
    <scope>NUCLEOTIDE SEQUENCE [LARGE SCALE GENOMIC DNA]</scope>
    <source>
        <strain evidence="4">cv. Chardonnay</strain>
        <strain evidence="3">I10V1</strain>
        <tissue evidence="3">Leaf</tissue>
    </source>
</reference>
<feature type="region of interest" description="Disordered" evidence="1">
    <location>
        <begin position="94"/>
        <end position="114"/>
    </location>
</feature>
<dbReference type="PANTHER" id="PTHR12550:SF49">
    <property type="entry name" value="PROTEIN HUA2-LIKE 2-RELATED"/>
    <property type="match status" value="1"/>
</dbReference>
<accession>A0A438JDL7</accession>